<reference evidence="1 2" key="1">
    <citation type="submission" date="2021-06" db="EMBL/GenBank/DDBJ databases">
        <title>Caerostris darwini draft genome.</title>
        <authorList>
            <person name="Kono N."/>
            <person name="Arakawa K."/>
        </authorList>
    </citation>
    <scope>NUCLEOTIDE SEQUENCE [LARGE SCALE GENOMIC DNA]</scope>
</reference>
<accession>A0AAV4WC21</accession>
<protein>
    <submittedName>
        <fullName evidence="1">Uncharacterized protein</fullName>
    </submittedName>
</protein>
<dbReference type="AlphaFoldDB" id="A0AAV4WC21"/>
<evidence type="ECO:0000313" key="2">
    <source>
        <dbReference type="Proteomes" id="UP001054837"/>
    </source>
</evidence>
<dbReference type="EMBL" id="BPLQ01014490">
    <property type="protein sequence ID" value="GIY80302.1"/>
    <property type="molecule type" value="Genomic_DNA"/>
</dbReference>
<gene>
    <name evidence="1" type="ORF">CDAR_19551</name>
</gene>
<evidence type="ECO:0000313" key="1">
    <source>
        <dbReference type="EMBL" id="GIY80302.1"/>
    </source>
</evidence>
<proteinExistence type="predicted"/>
<dbReference type="Proteomes" id="UP001054837">
    <property type="component" value="Unassembled WGS sequence"/>
</dbReference>
<sequence length="105" mass="12059">MAKTIHRILSLKVSQWHRNSVPLLTKWTYGFMSIYEIKKSSPRRSIKGPPWRPFHEVLLSKNVQTSVTYRRSATSETHRTSKSVALSTTPIFEPPFQCPPPPAPE</sequence>
<organism evidence="1 2">
    <name type="scientific">Caerostris darwini</name>
    <dbReference type="NCBI Taxonomy" id="1538125"/>
    <lineage>
        <taxon>Eukaryota</taxon>
        <taxon>Metazoa</taxon>
        <taxon>Ecdysozoa</taxon>
        <taxon>Arthropoda</taxon>
        <taxon>Chelicerata</taxon>
        <taxon>Arachnida</taxon>
        <taxon>Araneae</taxon>
        <taxon>Araneomorphae</taxon>
        <taxon>Entelegynae</taxon>
        <taxon>Araneoidea</taxon>
        <taxon>Araneidae</taxon>
        <taxon>Caerostris</taxon>
    </lineage>
</organism>
<comment type="caution">
    <text evidence="1">The sequence shown here is derived from an EMBL/GenBank/DDBJ whole genome shotgun (WGS) entry which is preliminary data.</text>
</comment>
<keyword evidence="2" id="KW-1185">Reference proteome</keyword>
<name>A0AAV4WC21_9ARAC</name>